<name>A0A411Z6A3_9RHOB</name>
<feature type="transmembrane region" description="Helical" evidence="5">
    <location>
        <begin position="47"/>
        <end position="65"/>
    </location>
</feature>
<evidence type="ECO:0000256" key="5">
    <source>
        <dbReference type="SAM" id="Phobius"/>
    </source>
</evidence>
<evidence type="ECO:0000259" key="7">
    <source>
        <dbReference type="PROSITE" id="PS50885"/>
    </source>
</evidence>
<dbReference type="Gene3D" id="1.10.287.950">
    <property type="entry name" value="Methyl-accepting chemotaxis protein"/>
    <property type="match status" value="1"/>
</dbReference>
<dbReference type="SUPFAM" id="SSF58104">
    <property type="entry name" value="Methyl-accepting chemotaxis protein (MCP) signaling domain"/>
    <property type="match status" value="1"/>
</dbReference>
<dbReference type="EMBL" id="QWEY01000001">
    <property type="protein sequence ID" value="RGP38601.1"/>
    <property type="molecule type" value="Genomic_DNA"/>
</dbReference>
<dbReference type="Gene3D" id="6.10.340.10">
    <property type="match status" value="1"/>
</dbReference>
<comment type="caution">
    <text evidence="8">The sequence shown here is derived from an EMBL/GenBank/DDBJ whole genome shotgun (WGS) entry which is preliminary data.</text>
</comment>
<feature type="compositionally biased region" description="Low complexity" evidence="4">
    <location>
        <begin position="507"/>
        <end position="518"/>
    </location>
</feature>
<keyword evidence="9" id="KW-1185">Reference proteome</keyword>
<feature type="domain" description="HAMP" evidence="7">
    <location>
        <begin position="381"/>
        <end position="433"/>
    </location>
</feature>
<dbReference type="Pfam" id="PF00672">
    <property type="entry name" value="HAMP"/>
    <property type="match status" value="1"/>
</dbReference>
<feature type="transmembrane region" description="Helical" evidence="5">
    <location>
        <begin position="359"/>
        <end position="379"/>
    </location>
</feature>
<dbReference type="SMART" id="SM00283">
    <property type="entry name" value="MA"/>
    <property type="match status" value="1"/>
</dbReference>
<dbReference type="GO" id="GO:0007165">
    <property type="term" value="P:signal transduction"/>
    <property type="evidence" value="ECO:0007669"/>
    <property type="project" value="UniProtKB-KW"/>
</dbReference>
<gene>
    <name evidence="8" type="ORF">D1012_00240</name>
</gene>
<comment type="similarity">
    <text evidence="2">Belongs to the methyl-accepting chemotaxis (MCP) protein family.</text>
</comment>
<dbReference type="Pfam" id="PF12729">
    <property type="entry name" value="4HB_MCP_1"/>
    <property type="match status" value="1"/>
</dbReference>
<evidence type="ECO:0000259" key="6">
    <source>
        <dbReference type="PROSITE" id="PS50111"/>
    </source>
</evidence>
<keyword evidence="5" id="KW-0472">Membrane</keyword>
<accession>A0A411Z6A3</accession>
<dbReference type="PROSITE" id="PS50111">
    <property type="entry name" value="CHEMOTAXIS_TRANSDUC_2"/>
    <property type="match status" value="1"/>
</dbReference>
<evidence type="ECO:0000256" key="3">
    <source>
        <dbReference type="PROSITE-ProRule" id="PRU00284"/>
    </source>
</evidence>
<dbReference type="GO" id="GO:0006935">
    <property type="term" value="P:chemotaxis"/>
    <property type="evidence" value="ECO:0007669"/>
    <property type="project" value="UniProtKB-KW"/>
</dbReference>
<protein>
    <submittedName>
        <fullName evidence="8">Methyl-accepting chemotaxis protein</fullName>
    </submittedName>
</protein>
<evidence type="ECO:0000313" key="8">
    <source>
        <dbReference type="EMBL" id="RGP38601.1"/>
    </source>
</evidence>
<reference evidence="8 9" key="1">
    <citation type="submission" date="2018-08" db="EMBL/GenBank/DDBJ databases">
        <title>Flavobacterium tibetense sp. nov., isolated from a wetland YonghuCo on Tibetan Plateau.</title>
        <authorList>
            <person name="Phurbu D."/>
            <person name="Lu H."/>
            <person name="Xing P."/>
        </authorList>
    </citation>
    <scope>NUCLEOTIDE SEQUENCE [LARGE SCALE GENOMIC DNA]</scope>
    <source>
        <strain evidence="8 9">DJC</strain>
    </source>
</reference>
<dbReference type="PANTHER" id="PTHR43531:SF11">
    <property type="entry name" value="METHYL-ACCEPTING CHEMOTAXIS PROTEIN 3"/>
    <property type="match status" value="1"/>
</dbReference>
<evidence type="ECO:0000256" key="1">
    <source>
        <dbReference type="ARBA" id="ARBA00022500"/>
    </source>
</evidence>
<feature type="compositionally biased region" description="Polar residues" evidence="4">
    <location>
        <begin position="519"/>
        <end position="529"/>
    </location>
</feature>
<dbReference type="SMART" id="SM00304">
    <property type="entry name" value="HAMP"/>
    <property type="match status" value="1"/>
</dbReference>
<dbReference type="GO" id="GO:0004888">
    <property type="term" value="F:transmembrane signaling receptor activity"/>
    <property type="evidence" value="ECO:0007669"/>
    <property type="project" value="TreeGrafter"/>
</dbReference>
<organism evidence="8 9">
    <name type="scientific">Pseudotabrizicola alkalilacus</name>
    <dbReference type="NCBI Taxonomy" id="2305252"/>
    <lineage>
        <taxon>Bacteria</taxon>
        <taxon>Pseudomonadati</taxon>
        <taxon>Pseudomonadota</taxon>
        <taxon>Alphaproteobacteria</taxon>
        <taxon>Rhodobacterales</taxon>
        <taxon>Paracoccaceae</taxon>
        <taxon>Pseudotabrizicola</taxon>
    </lineage>
</organism>
<dbReference type="PROSITE" id="PS50885">
    <property type="entry name" value="HAMP"/>
    <property type="match status" value="1"/>
</dbReference>
<feature type="compositionally biased region" description="Basic and acidic residues" evidence="4">
    <location>
        <begin position="712"/>
        <end position="723"/>
    </location>
</feature>
<keyword evidence="5" id="KW-1133">Transmembrane helix</keyword>
<dbReference type="InterPro" id="IPR024478">
    <property type="entry name" value="HlyB_4HB_MCP"/>
</dbReference>
<proteinExistence type="inferred from homology"/>
<dbReference type="InterPro" id="IPR051310">
    <property type="entry name" value="MCP_chemotaxis"/>
</dbReference>
<feature type="region of interest" description="Disordered" evidence="4">
    <location>
        <begin position="507"/>
        <end position="545"/>
    </location>
</feature>
<evidence type="ECO:0000313" key="9">
    <source>
        <dbReference type="Proteomes" id="UP000284547"/>
    </source>
</evidence>
<dbReference type="AlphaFoldDB" id="A0A411Z6A3"/>
<keyword evidence="3" id="KW-0807">Transducer</keyword>
<dbReference type="InterPro" id="IPR003660">
    <property type="entry name" value="HAMP_dom"/>
</dbReference>
<dbReference type="CDD" id="cd06225">
    <property type="entry name" value="HAMP"/>
    <property type="match status" value="1"/>
</dbReference>
<dbReference type="Pfam" id="PF00015">
    <property type="entry name" value="MCPsignal"/>
    <property type="match status" value="1"/>
</dbReference>
<dbReference type="InterPro" id="IPR004089">
    <property type="entry name" value="MCPsignal_dom"/>
</dbReference>
<feature type="region of interest" description="Disordered" evidence="4">
    <location>
        <begin position="712"/>
        <end position="740"/>
    </location>
</feature>
<dbReference type="PANTHER" id="PTHR43531">
    <property type="entry name" value="PROTEIN ICFG"/>
    <property type="match status" value="1"/>
</dbReference>
<feature type="domain" description="Methyl-accepting transducer" evidence="6">
    <location>
        <begin position="477"/>
        <end position="692"/>
    </location>
</feature>
<dbReference type="GO" id="GO:0005886">
    <property type="term" value="C:plasma membrane"/>
    <property type="evidence" value="ECO:0007669"/>
    <property type="project" value="TreeGrafter"/>
</dbReference>
<feature type="compositionally biased region" description="Low complexity" evidence="4">
    <location>
        <begin position="729"/>
        <end position="740"/>
    </location>
</feature>
<sequence>MSSAWPVTAIHLSSFLIPTPSSARTPGHPFKHEQGPDMRVTIKTKLIAVFAVLITLLGASSFTALKKTSDMKGEIDTIVDTFARQLEVALTMQGTATRSMNLIQDYLAAETVAEAAEEARLTDQYLTETDVLTETLGSIVYSDEAKALQAAFSADWADFRRVEAELRVMGVVKSGERAILLYAEESTPSYETLYNASETLIASVRDRIAVAEVRDPRMVSLEASIDGAIDTMRALREIERDMLMAWVDSELADLAGRLEPLQISLTQDLVQARSFAGATDSRAVETIIAGWDVWRDALMRGTALSLENSNVHATEMLRERLIPTFEKVIGSAYAMANFSKQRVADGKQTALEVYETSRAVLITLGLVAAGIGIAAAFWLSITISRGLSRAVTVARAVEQGDLTVDATSTSRDEIGDLLSAMNRMSGSLREITTVAEKISQGDLGVTTKRRSDVDGLGIALESMLEKLRDVISNANHSAAGVAEGAQAMSATAEQLSQGATEQAAAAEQASSSMEQMSANIRQSADNAAQTEKIATKSAQEAEDSGKAVDEAVRAMKTIAEKINIIQEIARQTDLLALNAAVEAARAGQHGKGFAVVASEVRKLAERSQQAAGEISQLSGKTVEVSQRAGEMLQSLVPSIKRTADLVQEISAATREQNVGAEQINEAIRQLDSVIQQNASASTEAASVSEKLATQSEQLRGVIGFFRLGEERVQRSSPTEEHSRLMPHAQRPTFTTQRPRTSGQLIVKPKSNGATQAFQNGVLLDLGSDAASGSDEDFQRY</sequence>
<evidence type="ECO:0000256" key="4">
    <source>
        <dbReference type="SAM" id="MobiDB-lite"/>
    </source>
</evidence>
<evidence type="ECO:0000256" key="2">
    <source>
        <dbReference type="ARBA" id="ARBA00029447"/>
    </source>
</evidence>
<keyword evidence="1" id="KW-0145">Chemotaxis</keyword>
<keyword evidence="5" id="KW-0812">Transmembrane</keyword>
<dbReference type="Proteomes" id="UP000284547">
    <property type="component" value="Unassembled WGS sequence"/>
</dbReference>